<dbReference type="EMBL" id="ML120368">
    <property type="protein sequence ID" value="RPB02414.1"/>
    <property type="molecule type" value="Genomic_DNA"/>
</dbReference>
<protein>
    <submittedName>
        <fullName evidence="1">Uncharacterized protein</fullName>
    </submittedName>
</protein>
<name>A0A3N4JVN5_9PEZI</name>
<keyword evidence="2" id="KW-1185">Reference proteome</keyword>
<evidence type="ECO:0000313" key="1">
    <source>
        <dbReference type="EMBL" id="RPB02414.1"/>
    </source>
</evidence>
<dbReference type="Proteomes" id="UP000276215">
    <property type="component" value="Unassembled WGS sequence"/>
</dbReference>
<accession>A0A3N4JVN5</accession>
<proteinExistence type="predicted"/>
<gene>
    <name evidence="1" type="ORF">L873DRAFT_1802361</name>
</gene>
<evidence type="ECO:0000313" key="2">
    <source>
        <dbReference type="Proteomes" id="UP000276215"/>
    </source>
</evidence>
<organism evidence="1 2">
    <name type="scientific">Choiromyces venosus 120613-1</name>
    <dbReference type="NCBI Taxonomy" id="1336337"/>
    <lineage>
        <taxon>Eukaryota</taxon>
        <taxon>Fungi</taxon>
        <taxon>Dikarya</taxon>
        <taxon>Ascomycota</taxon>
        <taxon>Pezizomycotina</taxon>
        <taxon>Pezizomycetes</taxon>
        <taxon>Pezizales</taxon>
        <taxon>Tuberaceae</taxon>
        <taxon>Choiromyces</taxon>
    </lineage>
</organism>
<sequence length="76" mass="8712">MYHTVPVLPTTTTTLHITSNTLFFPGTITTTTTTTTLPIQYTPKLSLLLYKYRCPPLSPPLRKKKNPYQILYRIIS</sequence>
<reference evidence="1 2" key="1">
    <citation type="journal article" date="2018" name="Nat. Ecol. Evol.">
        <title>Pezizomycetes genomes reveal the molecular basis of ectomycorrhizal truffle lifestyle.</title>
        <authorList>
            <person name="Murat C."/>
            <person name="Payen T."/>
            <person name="Noel B."/>
            <person name="Kuo A."/>
            <person name="Morin E."/>
            <person name="Chen J."/>
            <person name="Kohler A."/>
            <person name="Krizsan K."/>
            <person name="Balestrini R."/>
            <person name="Da Silva C."/>
            <person name="Montanini B."/>
            <person name="Hainaut M."/>
            <person name="Levati E."/>
            <person name="Barry K.W."/>
            <person name="Belfiori B."/>
            <person name="Cichocki N."/>
            <person name="Clum A."/>
            <person name="Dockter R.B."/>
            <person name="Fauchery L."/>
            <person name="Guy J."/>
            <person name="Iotti M."/>
            <person name="Le Tacon F."/>
            <person name="Lindquist E.A."/>
            <person name="Lipzen A."/>
            <person name="Malagnac F."/>
            <person name="Mello A."/>
            <person name="Molinier V."/>
            <person name="Miyauchi S."/>
            <person name="Poulain J."/>
            <person name="Riccioni C."/>
            <person name="Rubini A."/>
            <person name="Sitrit Y."/>
            <person name="Splivallo R."/>
            <person name="Traeger S."/>
            <person name="Wang M."/>
            <person name="Zifcakova L."/>
            <person name="Wipf D."/>
            <person name="Zambonelli A."/>
            <person name="Paolocci F."/>
            <person name="Nowrousian M."/>
            <person name="Ottonello S."/>
            <person name="Baldrian P."/>
            <person name="Spatafora J.W."/>
            <person name="Henrissat B."/>
            <person name="Nagy L.G."/>
            <person name="Aury J.M."/>
            <person name="Wincker P."/>
            <person name="Grigoriev I.V."/>
            <person name="Bonfante P."/>
            <person name="Martin F.M."/>
        </authorList>
    </citation>
    <scope>NUCLEOTIDE SEQUENCE [LARGE SCALE GENOMIC DNA]</scope>
    <source>
        <strain evidence="1 2">120613-1</strain>
    </source>
</reference>
<dbReference type="AlphaFoldDB" id="A0A3N4JVN5"/>